<gene>
    <name evidence="1" type="ORF">POT9AD_1116</name>
</gene>
<organism evidence="1">
    <name type="scientific">Ectopseudomonas oleovorans</name>
    <name type="common">Pseudomonas oleovorans</name>
    <dbReference type="NCBI Taxonomy" id="301"/>
    <lineage>
        <taxon>Bacteria</taxon>
        <taxon>Pseudomonadati</taxon>
        <taxon>Pseudomonadota</taxon>
        <taxon>Gammaproteobacteria</taxon>
        <taxon>Pseudomonadales</taxon>
        <taxon>Pseudomonadaceae</taxon>
        <taxon>Ectopseudomonas</taxon>
    </lineage>
</organism>
<proteinExistence type="predicted"/>
<evidence type="ECO:0000313" key="1">
    <source>
        <dbReference type="EMBL" id="VDN62107.1"/>
    </source>
</evidence>
<reference evidence="1" key="1">
    <citation type="submission" date="2018-11" db="EMBL/GenBank/DDBJ databases">
        <authorList>
            <consortium name="Genoscope - CEA"/>
            <person name="William W."/>
        </authorList>
    </citation>
    <scope>NUCLEOTIDE SEQUENCE [LARGE SCALE GENOMIC DNA]</scope>
    <source>
        <strain evidence="1">T9AD</strain>
    </source>
</reference>
<accession>A0A653B1K4</accession>
<dbReference type="AlphaFoldDB" id="A0A653B1K4"/>
<name>A0A653B1K4_ECTOL</name>
<sequence length="164" mass="17482">MIRALVAACAGLAIAVALLYLRLDTVTLERDNAVTLAKQHAASVESLRNTNRLQRELANDQAAREDAFLKGKQRAEDYADSLHRCLADGTCGLRVAATCPSVRVDGAAAAASEPDAGAPELTAAARRAYPALVAGLEVQRDQILKLQEQLVSLHRQCKIIGAPQ</sequence>
<dbReference type="GO" id="GO:0044659">
    <property type="term" value="P:viral release from host cell by cytolysis"/>
    <property type="evidence" value="ECO:0007669"/>
    <property type="project" value="InterPro"/>
</dbReference>
<dbReference type="Pfam" id="PF03245">
    <property type="entry name" value="Phage_lysis"/>
    <property type="match status" value="1"/>
</dbReference>
<protein>
    <submittedName>
        <fullName evidence="1">Prophage endopeptidase</fullName>
    </submittedName>
</protein>
<dbReference type="EMBL" id="LR130779">
    <property type="protein sequence ID" value="VDN62107.1"/>
    <property type="molecule type" value="Genomic_DNA"/>
</dbReference>
<dbReference type="InterPro" id="IPR004929">
    <property type="entry name" value="I-spanin"/>
</dbReference>